<keyword evidence="2" id="KW-1185">Reference proteome</keyword>
<organism evidence="1 2">
    <name type="scientific">Xenoophorus captivus</name>
    <dbReference type="NCBI Taxonomy" id="1517983"/>
    <lineage>
        <taxon>Eukaryota</taxon>
        <taxon>Metazoa</taxon>
        <taxon>Chordata</taxon>
        <taxon>Craniata</taxon>
        <taxon>Vertebrata</taxon>
        <taxon>Euteleostomi</taxon>
        <taxon>Actinopterygii</taxon>
        <taxon>Neopterygii</taxon>
        <taxon>Teleostei</taxon>
        <taxon>Neoteleostei</taxon>
        <taxon>Acanthomorphata</taxon>
        <taxon>Ovalentaria</taxon>
        <taxon>Atherinomorphae</taxon>
        <taxon>Cyprinodontiformes</taxon>
        <taxon>Goodeidae</taxon>
        <taxon>Xenoophorus</taxon>
    </lineage>
</organism>
<comment type="caution">
    <text evidence="1">The sequence shown here is derived from an EMBL/GenBank/DDBJ whole genome shotgun (WGS) entry which is preliminary data.</text>
</comment>
<gene>
    <name evidence="1" type="ORF">XENOCAPTIV_006210</name>
</gene>
<name>A0ABV0RQR2_9TELE</name>
<proteinExistence type="predicted"/>
<accession>A0ABV0RQR2</accession>
<dbReference type="Proteomes" id="UP001434883">
    <property type="component" value="Unassembled WGS sequence"/>
</dbReference>
<evidence type="ECO:0000313" key="2">
    <source>
        <dbReference type="Proteomes" id="UP001434883"/>
    </source>
</evidence>
<reference evidence="1 2" key="1">
    <citation type="submission" date="2021-06" db="EMBL/GenBank/DDBJ databases">
        <authorList>
            <person name="Palmer J.M."/>
        </authorList>
    </citation>
    <scope>NUCLEOTIDE SEQUENCE [LARGE SCALE GENOMIC DNA]</scope>
    <source>
        <strain evidence="1 2">XC_2019</strain>
        <tissue evidence="1">Muscle</tissue>
    </source>
</reference>
<protein>
    <submittedName>
        <fullName evidence="1">Uncharacterized protein</fullName>
    </submittedName>
</protein>
<dbReference type="EMBL" id="JAHRIN010052098">
    <property type="protein sequence ID" value="MEQ2209938.1"/>
    <property type="molecule type" value="Genomic_DNA"/>
</dbReference>
<evidence type="ECO:0000313" key="1">
    <source>
        <dbReference type="EMBL" id="MEQ2209938.1"/>
    </source>
</evidence>
<sequence length="99" mass="11503">MEGLFRQFFSLKSNVMIIGNKIFLPVYVCWRMVQVCHLYVYPAGNPATPLRYEISKAASNSDHASTARPMALWLQTRMIKCIALKKLHNGSTERYHRER</sequence>